<evidence type="ECO:0000256" key="7">
    <source>
        <dbReference type="ARBA" id="ARBA00022840"/>
    </source>
</evidence>
<evidence type="ECO:0000256" key="5">
    <source>
        <dbReference type="ARBA" id="ARBA00022598"/>
    </source>
</evidence>
<evidence type="ECO:0000256" key="12">
    <source>
        <dbReference type="HAMAP-Rule" id="MF_00176"/>
    </source>
</evidence>
<dbReference type="InterPro" id="IPR033729">
    <property type="entry name" value="SerRS_core"/>
</dbReference>
<keyword evidence="8 12" id="KW-0648">Protein biosynthesis</keyword>
<dbReference type="Gene3D" id="1.10.287.40">
    <property type="entry name" value="Serine-tRNA synthetase, tRNA binding domain"/>
    <property type="match status" value="1"/>
</dbReference>
<dbReference type="PIRSF" id="PIRSF001529">
    <property type="entry name" value="Ser-tRNA-synth_IIa"/>
    <property type="match status" value="1"/>
</dbReference>
<dbReference type="GeneID" id="97242027"/>
<comment type="pathway">
    <text evidence="2 12">Aminoacyl-tRNA biosynthesis; selenocysteinyl-tRNA(Sec) biosynthesis; L-seryl-tRNA(Sec) from L-serine and tRNA(Sec): step 1/1.</text>
</comment>
<keyword evidence="5 12" id="KW-0436">Ligase</keyword>
<dbReference type="GO" id="GO:0005524">
    <property type="term" value="F:ATP binding"/>
    <property type="evidence" value="ECO:0007669"/>
    <property type="project" value="UniProtKB-UniRule"/>
</dbReference>
<dbReference type="GO" id="GO:0005737">
    <property type="term" value="C:cytoplasm"/>
    <property type="evidence" value="ECO:0007669"/>
    <property type="project" value="UniProtKB-SubCell"/>
</dbReference>
<sequence>MHDIRLLRDAPDAFDVALARRGLDASSERLVALDERRRALIRELQELQTRRNVASKEIGQIKRTGGDAAALVAEVQAIKERMPELEAEEAALGRELDDALSSLPNHLDADVPDGPDETANVELRRWGTPRAFDFAPRAHYELGEMMAAGPVLKAMDFERAARLSGARFVVLAGQMARLERALAQFMLDLHTGTHGFIEVQPPLLVGTDALYGTGQLPKFAEDLFRTTDDRWLIPTSEVPLTNLVAGEILDEAALPLRLTALTPCFRSEAGSAGRDTRGMLRQHQFSKVEMVSITTAEASRDEQEYMTACAEKVLQLLELPYRVVVLCSGDTGFAAARTHDIEVWVPAQNTYREISSVSNTRDFQARRMKARCRKAGERETRFVHTLNGSGVAVGRALIALVENHQQADGSIRIPEALRPYLGGAEIVGA</sequence>
<dbReference type="GO" id="GO:0006434">
    <property type="term" value="P:seryl-tRNA aminoacylation"/>
    <property type="evidence" value="ECO:0007669"/>
    <property type="project" value="UniProtKB-UniRule"/>
</dbReference>
<proteinExistence type="inferred from homology"/>
<reference evidence="17 18" key="1">
    <citation type="submission" date="2015-12" db="EMBL/GenBank/DDBJ databases">
        <title>Genome sequence of Tistrella mobilis MCCC 1A02139.</title>
        <authorList>
            <person name="Lu L."/>
            <person name="Lai Q."/>
            <person name="Shao Z."/>
            <person name="Qian P."/>
        </authorList>
    </citation>
    <scope>NUCLEOTIDE SEQUENCE [LARGE SCALE GENOMIC DNA]</scope>
    <source>
        <strain evidence="17 18">MCCC 1A02139</strain>
    </source>
</reference>
<evidence type="ECO:0000256" key="9">
    <source>
        <dbReference type="ARBA" id="ARBA00023146"/>
    </source>
</evidence>
<dbReference type="EMBL" id="LPZR01000010">
    <property type="protein sequence ID" value="KYO57648.1"/>
    <property type="molecule type" value="Genomic_DNA"/>
</dbReference>
<comment type="catalytic activity">
    <reaction evidence="11 12">
        <text>tRNA(Ser) + L-serine + ATP = L-seryl-tRNA(Ser) + AMP + diphosphate + H(+)</text>
        <dbReference type="Rhea" id="RHEA:12292"/>
        <dbReference type="Rhea" id="RHEA-COMP:9669"/>
        <dbReference type="Rhea" id="RHEA-COMP:9703"/>
        <dbReference type="ChEBI" id="CHEBI:15378"/>
        <dbReference type="ChEBI" id="CHEBI:30616"/>
        <dbReference type="ChEBI" id="CHEBI:33019"/>
        <dbReference type="ChEBI" id="CHEBI:33384"/>
        <dbReference type="ChEBI" id="CHEBI:78442"/>
        <dbReference type="ChEBI" id="CHEBI:78533"/>
        <dbReference type="ChEBI" id="CHEBI:456215"/>
        <dbReference type="EC" id="6.1.1.11"/>
    </reaction>
</comment>
<dbReference type="InterPro" id="IPR010978">
    <property type="entry name" value="tRNA-bd_arm"/>
</dbReference>
<dbReference type="Proteomes" id="UP000075787">
    <property type="component" value="Unassembled WGS sequence"/>
</dbReference>
<evidence type="ECO:0000259" key="16">
    <source>
        <dbReference type="PROSITE" id="PS50862"/>
    </source>
</evidence>
<feature type="binding site" evidence="13">
    <location>
        <position position="266"/>
    </location>
    <ligand>
        <name>L-serine</name>
        <dbReference type="ChEBI" id="CHEBI:33384"/>
    </ligand>
</feature>
<feature type="domain" description="Aminoacyl-transfer RNA synthetases class-II family profile" evidence="16">
    <location>
        <begin position="177"/>
        <end position="414"/>
    </location>
</feature>
<evidence type="ECO:0000256" key="11">
    <source>
        <dbReference type="ARBA" id="ARBA00048823"/>
    </source>
</evidence>
<evidence type="ECO:0000256" key="4">
    <source>
        <dbReference type="ARBA" id="ARBA00022490"/>
    </source>
</evidence>
<feature type="coiled-coil region" evidence="15">
    <location>
        <begin position="23"/>
        <end position="95"/>
    </location>
</feature>
<dbReference type="Gene3D" id="3.30.930.10">
    <property type="entry name" value="Bira Bifunctional Protein, Domain 2"/>
    <property type="match status" value="1"/>
</dbReference>
<feature type="binding site" evidence="12">
    <location>
        <position position="389"/>
    </location>
    <ligand>
        <name>L-serine</name>
        <dbReference type="ChEBI" id="CHEBI:33384"/>
    </ligand>
</feature>
<organism evidence="17 18">
    <name type="scientific">Tistrella mobilis</name>
    <dbReference type="NCBI Taxonomy" id="171437"/>
    <lineage>
        <taxon>Bacteria</taxon>
        <taxon>Pseudomonadati</taxon>
        <taxon>Pseudomonadota</taxon>
        <taxon>Alphaproteobacteria</taxon>
        <taxon>Geminicoccales</taxon>
        <taxon>Geminicoccaceae</taxon>
        <taxon>Tistrella</taxon>
    </lineage>
</organism>
<keyword evidence="9 12" id="KW-0030">Aminoacyl-tRNA synthetase</keyword>
<dbReference type="SUPFAM" id="SSF46589">
    <property type="entry name" value="tRNA-binding arm"/>
    <property type="match status" value="1"/>
</dbReference>
<dbReference type="PROSITE" id="PS50862">
    <property type="entry name" value="AA_TRNA_LIGASE_II"/>
    <property type="match status" value="1"/>
</dbReference>
<evidence type="ECO:0000256" key="13">
    <source>
        <dbReference type="PIRSR" id="PIRSR001529-1"/>
    </source>
</evidence>
<feature type="binding site" evidence="12 13">
    <location>
        <position position="289"/>
    </location>
    <ligand>
        <name>L-serine</name>
        <dbReference type="ChEBI" id="CHEBI:33384"/>
    </ligand>
</feature>
<dbReference type="GO" id="GO:0004828">
    <property type="term" value="F:serine-tRNA ligase activity"/>
    <property type="evidence" value="ECO:0007669"/>
    <property type="project" value="UniProtKB-UniRule"/>
</dbReference>
<feature type="binding site" evidence="12 14">
    <location>
        <begin position="353"/>
        <end position="356"/>
    </location>
    <ligand>
        <name>ATP</name>
        <dbReference type="ChEBI" id="CHEBI:30616"/>
    </ligand>
</feature>
<feature type="binding site" evidence="12 14">
    <location>
        <begin position="266"/>
        <end position="268"/>
    </location>
    <ligand>
        <name>ATP</name>
        <dbReference type="ChEBI" id="CHEBI:30616"/>
    </ligand>
</feature>
<protein>
    <recommendedName>
        <fullName evidence="12">Serine--tRNA ligase</fullName>
        <ecNumber evidence="12">6.1.1.11</ecNumber>
    </recommendedName>
    <alternativeName>
        <fullName evidence="12">Seryl-tRNA synthetase</fullName>
        <shortName evidence="12">SerRS</shortName>
    </alternativeName>
    <alternativeName>
        <fullName evidence="12">Seryl-tRNA(Ser/Sec) synthetase</fullName>
    </alternativeName>
</protein>
<dbReference type="InterPro" id="IPR015866">
    <property type="entry name" value="Ser-tRNA-synth_1_N"/>
</dbReference>
<dbReference type="Pfam" id="PF02403">
    <property type="entry name" value="Seryl_tRNA_N"/>
    <property type="match status" value="1"/>
</dbReference>
<evidence type="ECO:0000256" key="3">
    <source>
        <dbReference type="ARBA" id="ARBA00010728"/>
    </source>
</evidence>
<dbReference type="SUPFAM" id="SSF55681">
    <property type="entry name" value="Class II aaRS and biotin synthetases"/>
    <property type="match status" value="1"/>
</dbReference>
<comment type="caution">
    <text evidence="12">Lacks conserved residue(s) required for the propagation of feature annotation.</text>
</comment>
<dbReference type="NCBIfam" id="TIGR00414">
    <property type="entry name" value="serS"/>
    <property type="match status" value="1"/>
</dbReference>
<gene>
    <name evidence="12" type="primary">serS</name>
    <name evidence="17" type="ORF">AUP44_19340</name>
</gene>
<feature type="binding site" evidence="13">
    <location>
        <position position="235"/>
    </location>
    <ligand>
        <name>L-serine</name>
        <dbReference type="ChEBI" id="CHEBI:33384"/>
    </ligand>
</feature>
<evidence type="ECO:0000313" key="18">
    <source>
        <dbReference type="Proteomes" id="UP000075787"/>
    </source>
</evidence>
<evidence type="ECO:0000256" key="15">
    <source>
        <dbReference type="SAM" id="Coils"/>
    </source>
</evidence>
<keyword evidence="15" id="KW-0175">Coiled coil</keyword>
<dbReference type="InterPro" id="IPR002317">
    <property type="entry name" value="Ser-tRNA-ligase_type_1"/>
</dbReference>
<dbReference type="InterPro" id="IPR006195">
    <property type="entry name" value="aa-tRNA-synth_II"/>
</dbReference>
<name>A0A162LZL4_9PROT</name>
<evidence type="ECO:0000256" key="2">
    <source>
        <dbReference type="ARBA" id="ARBA00005045"/>
    </source>
</evidence>
<feature type="binding site" evidence="13">
    <location>
        <position position="387"/>
    </location>
    <ligand>
        <name>L-serine</name>
        <dbReference type="ChEBI" id="CHEBI:33384"/>
    </ligand>
</feature>
<dbReference type="CDD" id="cd00770">
    <property type="entry name" value="SerRS_core"/>
    <property type="match status" value="1"/>
</dbReference>
<keyword evidence="4 12" id="KW-0963">Cytoplasm</keyword>
<comment type="similarity">
    <text evidence="3 12">Belongs to the class-II aminoacyl-tRNA synthetase family. Type-1 seryl-tRNA synthetase subfamily.</text>
</comment>
<evidence type="ECO:0000256" key="6">
    <source>
        <dbReference type="ARBA" id="ARBA00022741"/>
    </source>
</evidence>
<dbReference type="InterPro" id="IPR002314">
    <property type="entry name" value="aa-tRNA-synt_IIb"/>
</dbReference>
<comment type="catalytic activity">
    <reaction evidence="10 12">
        <text>tRNA(Sec) + L-serine + ATP = L-seryl-tRNA(Sec) + AMP + diphosphate + H(+)</text>
        <dbReference type="Rhea" id="RHEA:42580"/>
        <dbReference type="Rhea" id="RHEA-COMP:9742"/>
        <dbReference type="Rhea" id="RHEA-COMP:10128"/>
        <dbReference type="ChEBI" id="CHEBI:15378"/>
        <dbReference type="ChEBI" id="CHEBI:30616"/>
        <dbReference type="ChEBI" id="CHEBI:33019"/>
        <dbReference type="ChEBI" id="CHEBI:33384"/>
        <dbReference type="ChEBI" id="CHEBI:78442"/>
        <dbReference type="ChEBI" id="CHEBI:78533"/>
        <dbReference type="ChEBI" id="CHEBI:456215"/>
        <dbReference type="EC" id="6.1.1.11"/>
    </reaction>
</comment>
<dbReference type="RefSeq" id="WP_062761327.1">
    <property type="nucleotide sequence ID" value="NZ_CP121045.1"/>
</dbReference>
<dbReference type="PANTHER" id="PTHR43697">
    <property type="entry name" value="SERYL-TRNA SYNTHETASE"/>
    <property type="match status" value="1"/>
</dbReference>
<dbReference type="EC" id="6.1.1.11" evidence="12"/>
<comment type="caution">
    <text evidence="17">The sequence shown here is derived from an EMBL/GenBank/DDBJ whole genome shotgun (WGS) entry which is preliminary data.</text>
</comment>
<dbReference type="HAMAP" id="MF_00176">
    <property type="entry name" value="Ser_tRNA_synth_type1"/>
    <property type="match status" value="1"/>
</dbReference>
<dbReference type="PRINTS" id="PR00981">
    <property type="entry name" value="TRNASYNTHSER"/>
</dbReference>
<comment type="domain">
    <text evidence="12">Consists of two distinct domains, a catalytic core and a N-terminal extension that is involved in tRNA binding.</text>
</comment>
<dbReference type="AlphaFoldDB" id="A0A162LZL4"/>
<dbReference type="InterPro" id="IPR045864">
    <property type="entry name" value="aa-tRNA-synth_II/BPL/LPL"/>
</dbReference>
<dbReference type="UniPathway" id="UPA00906">
    <property type="reaction ID" value="UER00895"/>
</dbReference>
<dbReference type="OrthoDB" id="9804647at2"/>
<dbReference type="Pfam" id="PF00587">
    <property type="entry name" value="tRNA-synt_2b"/>
    <property type="match status" value="1"/>
</dbReference>
<evidence type="ECO:0000256" key="8">
    <source>
        <dbReference type="ARBA" id="ARBA00022917"/>
    </source>
</evidence>
<evidence type="ECO:0000256" key="1">
    <source>
        <dbReference type="ARBA" id="ARBA00004496"/>
    </source>
</evidence>
<dbReference type="PANTHER" id="PTHR43697:SF1">
    <property type="entry name" value="SERINE--TRNA LIGASE"/>
    <property type="match status" value="1"/>
</dbReference>
<evidence type="ECO:0000256" key="14">
    <source>
        <dbReference type="PIRSR" id="PIRSR001529-2"/>
    </source>
</evidence>
<accession>A0A162LZL4</accession>
<keyword evidence="6 12" id="KW-0547">Nucleotide-binding</keyword>
<dbReference type="GO" id="GO:0016260">
    <property type="term" value="P:selenocysteine biosynthetic process"/>
    <property type="evidence" value="ECO:0007669"/>
    <property type="project" value="UniProtKB-UniRule"/>
</dbReference>
<evidence type="ECO:0000256" key="10">
    <source>
        <dbReference type="ARBA" id="ARBA00047929"/>
    </source>
</evidence>
<comment type="subunit">
    <text evidence="12">Homodimer. The tRNA molecule binds across the dimer.</text>
</comment>
<keyword evidence="7 12" id="KW-0067">ATP-binding</keyword>
<evidence type="ECO:0000313" key="17">
    <source>
        <dbReference type="EMBL" id="KYO57648.1"/>
    </source>
</evidence>
<comment type="subcellular location">
    <subcellularLocation>
        <location evidence="1 12">Cytoplasm</location>
    </subcellularLocation>
</comment>
<dbReference type="InterPro" id="IPR042103">
    <property type="entry name" value="SerRS_1_N_sf"/>
</dbReference>
<comment type="function">
    <text evidence="12">Catalyzes the attachment of serine to tRNA(Ser). Is also able to aminoacylate tRNA(Sec) with serine, to form the misacylated tRNA L-seryl-tRNA(Sec), which will be further converted into selenocysteinyl-tRNA(Sec).</text>
</comment>
<feature type="binding site" evidence="12">
    <location>
        <begin position="235"/>
        <end position="237"/>
    </location>
    <ligand>
        <name>L-serine</name>
        <dbReference type="ChEBI" id="CHEBI:33384"/>
    </ligand>
</feature>